<dbReference type="InterPro" id="IPR009057">
    <property type="entry name" value="Homeodomain-like_sf"/>
</dbReference>
<keyword evidence="7" id="KW-1185">Reference proteome</keyword>
<sequence length="202" mass="23480">MAIKDSNTEKQIVEAARHIFFKEGRFKATTQEIADAAGVTRTLLNYYFRSRDVLFEKILQDARENMDAKLKTVMEGSSSFREKIEYFIDVFIEQSLNLPYIDAYMISRMNDGILNPDEVVDKLATRDMHTKVKRFLKEIETEIEKGTIPHMTPLDFMVNLSSLLAYPGVAQPMFKKIFQMSDKQYRQFLAQRKAAILKALFK</sequence>
<evidence type="ECO:0000313" key="7">
    <source>
        <dbReference type="Proteomes" id="UP000033121"/>
    </source>
</evidence>
<evidence type="ECO:0000256" key="2">
    <source>
        <dbReference type="ARBA" id="ARBA00023125"/>
    </source>
</evidence>
<dbReference type="Proteomes" id="UP000033121">
    <property type="component" value="Unassembled WGS sequence"/>
</dbReference>
<evidence type="ECO:0000259" key="5">
    <source>
        <dbReference type="PROSITE" id="PS50977"/>
    </source>
</evidence>
<keyword evidence="3" id="KW-0804">Transcription</keyword>
<feature type="DNA-binding region" description="H-T-H motif" evidence="4">
    <location>
        <begin position="29"/>
        <end position="48"/>
    </location>
</feature>
<dbReference type="RefSeq" id="WP_046369225.1">
    <property type="nucleotide sequence ID" value="NZ_BBWV01000002.1"/>
</dbReference>
<keyword evidence="2 4" id="KW-0238">DNA-binding</keyword>
<dbReference type="InterPro" id="IPR001647">
    <property type="entry name" value="HTH_TetR"/>
</dbReference>
<feature type="domain" description="HTH tetR-type" evidence="5">
    <location>
        <begin position="6"/>
        <end position="66"/>
    </location>
</feature>
<evidence type="ECO:0000256" key="3">
    <source>
        <dbReference type="ARBA" id="ARBA00023163"/>
    </source>
</evidence>
<comment type="caution">
    <text evidence="6">The sequence shown here is derived from an EMBL/GenBank/DDBJ whole genome shotgun (WGS) entry which is preliminary data.</text>
</comment>
<dbReference type="PRINTS" id="PR00455">
    <property type="entry name" value="HTHTETR"/>
</dbReference>
<evidence type="ECO:0000256" key="4">
    <source>
        <dbReference type="PROSITE-ProRule" id="PRU00335"/>
    </source>
</evidence>
<evidence type="ECO:0000256" key="1">
    <source>
        <dbReference type="ARBA" id="ARBA00023015"/>
    </source>
</evidence>
<dbReference type="PANTHER" id="PTHR47506">
    <property type="entry name" value="TRANSCRIPTIONAL REGULATORY PROTEIN"/>
    <property type="match status" value="1"/>
</dbReference>
<dbReference type="Gene3D" id="1.10.357.10">
    <property type="entry name" value="Tetracycline Repressor, domain 2"/>
    <property type="match status" value="1"/>
</dbReference>
<evidence type="ECO:0000313" key="6">
    <source>
        <dbReference type="EMBL" id="GAO43327.1"/>
    </source>
</evidence>
<organism evidence="6 7">
    <name type="scientific">Flavihumibacter petaseus NBRC 106054</name>
    <dbReference type="NCBI Taxonomy" id="1220578"/>
    <lineage>
        <taxon>Bacteria</taxon>
        <taxon>Pseudomonadati</taxon>
        <taxon>Bacteroidota</taxon>
        <taxon>Chitinophagia</taxon>
        <taxon>Chitinophagales</taxon>
        <taxon>Chitinophagaceae</taxon>
        <taxon>Flavihumibacter</taxon>
    </lineage>
</organism>
<keyword evidence="1" id="KW-0805">Transcription regulation</keyword>
<reference evidence="6 7" key="1">
    <citation type="submission" date="2015-04" db="EMBL/GenBank/DDBJ databases">
        <title>Whole genome shotgun sequence of Flavihumibacter petaseus NBRC 106054.</title>
        <authorList>
            <person name="Miyazawa S."/>
            <person name="Hosoyama A."/>
            <person name="Hashimoto M."/>
            <person name="Noguchi M."/>
            <person name="Tsuchikane K."/>
            <person name="Ohji S."/>
            <person name="Yamazoe A."/>
            <person name="Ichikawa N."/>
            <person name="Kimura A."/>
            <person name="Fujita N."/>
        </authorList>
    </citation>
    <scope>NUCLEOTIDE SEQUENCE [LARGE SCALE GENOMIC DNA]</scope>
    <source>
        <strain evidence="6 7">NBRC 106054</strain>
    </source>
</reference>
<accession>A0A0E9MZZ6</accession>
<dbReference type="PANTHER" id="PTHR47506:SF6">
    <property type="entry name" value="HTH-TYPE TRANSCRIPTIONAL REPRESSOR NEMR"/>
    <property type="match status" value="1"/>
</dbReference>
<dbReference type="EMBL" id="BBWV01000002">
    <property type="protein sequence ID" value="GAO43327.1"/>
    <property type="molecule type" value="Genomic_DNA"/>
</dbReference>
<dbReference type="SUPFAM" id="SSF46689">
    <property type="entry name" value="Homeodomain-like"/>
    <property type="match status" value="1"/>
</dbReference>
<dbReference type="OrthoDB" id="9789566at2"/>
<dbReference type="Pfam" id="PF00440">
    <property type="entry name" value="TetR_N"/>
    <property type="match status" value="1"/>
</dbReference>
<dbReference type="AlphaFoldDB" id="A0A0E9MZZ6"/>
<dbReference type="GO" id="GO:0003677">
    <property type="term" value="F:DNA binding"/>
    <property type="evidence" value="ECO:0007669"/>
    <property type="project" value="UniProtKB-UniRule"/>
</dbReference>
<dbReference type="STRING" id="1220578.FPE01S_02_04320"/>
<name>A0A0E9MZZ6_9BACT</name>
<gene>
    <name evidence="6" type="ORF">FPE01S_02_04320</name>
</gene>
<protein>
    <submittedName>
        <fullName evidence="6">Putative TetR family transcriptional regulator</fullName>
    </submittedName>
</protein>
<proteinExistence type="predicted"/>
<dbReference type="PROSITE" id="PS50977">
    <property type="entry name" value="HTH_TETR_2"/>
    <property type="match status" value="1"/>
</dbReference>